<feature type="domain" description="Helix-turn-helix" evidence="1">
    <location>
        <begin position="4"/>
        <end position="65"/>
    </location>
</feature>
<dbReference type="OrthoDB" id="3541261at2"/>
<evidence type="ECO:0000259" key="1">
    <source>
        <dbReference type="Pfam" id="PF19575"/>
    </source>
</evidence>
<name>A0A238Z3D2_9PSEU</name>
<evidence type="ECO:0000313" key="2">
    <source>
        <dbReference type="EMBL" id="SNR77886.1"/>
    </source>
</evidence>
<dbReference type="EMBL" id="FZNW01000019">
    <property type="protein sequence ID" value="SNR77886.1"/>
    <property type="molecule type" value="Genomic_DNA"/>
</dbReference>
<keyword evidence="3" id="KW-1185">Reference proteome</keyword>
<organism evidence="2 3">
    <name type="scientific">Haloechinothrix alba</name>
    <dbReference type="NCBI Taxonomy" id="664784"/>
    <lineage>
        <taxon>Bacteria</taxon>
        <taxon>Bacillati</taxon>
        <taxon>Actinomycetota</taxon>
        <taxon>Actinomycetes</taxon>
        <taxon>Pseudonocardiales</taxon>
        <taxon>Pseudonocardiaceae</taxon>
        <taxon>Haloechinothrix</taxon>
    </lineage>
</organism>
<dbReference type="AlphaFoldDB" id="A0A238Z3D2"/>
<gene>
    <name evidence="2" type="ORF">SAMN06265360_1196</name>
</gene>
<evidence type="ECO:0000313" key="3">
    <source>
        <dbReference type="Proteomes" id="UP000198348"/>
    </source>
</evidence>
<accession>A0A238Z3D2</accession>
<sequence length="69" mass="7597">MADLKKGARITGDSRDKLAADLKKKYEKGESIRSLAESTGRSYGFVHRVLCESGVQLRGRGGATRTRKK</sequence>
<dbReference type="InterPro" id="IPR045745">
    <property type="entry name" value="HTH_58_Actinobacteria-type"/>
</dbReference>
<proteinExistence type="predicted"/>
<dbReference type="Pfam" id="PF19575">
    <property type="entry name" value="HTH_58"/>
    <property type="match status" value="1"/>
</dbReference>
<protein>
    <submittedName>
        <fullName evidence="2">Transcriptional regulator</fullName>
    </submittedName>
</protein>
<dbReference type="RefSeq" id="WP_089302697.1">
    <property type="nucleotide sequence ID" value="NZ_FZNW01000019.1"/>
</dbReference>
<dbReference type="Proteomes" id="UP000198348">
    <property type="component" value="Unassembled WGS sequence"/>
</dbReference>
<reference evidence="3" key="1">
    <citation type="submission" date="2017-06" db="EMBL/GenBank/DDBJ databases">
        <authorList>
            <person name="Varghese N."/>
            <person name="Submissions S."/>
        </authorList>
    </citation>
    <scope>NUCLEOTIDE SEQUENCE [LARGE SCALE GENOMIC DNA]</scope>
    <source>
        <strain evidence="3">DSM 45207</strain>
    </source>
</reference>